<keyword evidence="2" id="KW-0547">Nucleotide-binding</keyword>
<reference evidence="8 9" key="1">
    <citation type="submission" date="2015-09" db="EMBL/GenBank/DDBJ databases">
        <title>Draft genome sequence of Kouleothrix aurantiaca JCM 19913.</title>
        <authorList>
            <person name="Hemp J."/>
        </authorList>
    </citation>
    <scope>NUCLEOTIDE SEQUENCE [LARGE SCALE GENOMIC DNA]</scope>
    <source>
        <strain evidence="8 9">COM-B</strain>
    </source>
</reference>
<evidence type="ECO:0000259" key="7">
    <source>
        <dbReference type="Pfam" id="PF00117"/>
    </source>
</evidence>
<accession>A0A0P9CSA3</accession>
<dbReference type="PROSITE" id="PS51273">
    <property type="entry name" value="GATASE_TYPE_1"/>
    <property type="match status" value="1"/>
</dbReference>
<dbReference type="Proteomes" id="UP000050509">
    <property type="component" value="Unassembled WGS sequence"/>
</dbReference>
<dbReference type="GO" id="GO:0005829">
    <property type="term" value="C:cytosol"/>
    <property type="evidence" value="ECO:0007669"/>
    <property type="project" value="TreeGrafter"/>
</dbReference>
<keyword evidence="3" id="KW-0332">GMP biosynthesis</keyword>
<evidence type="ECO:0000256" key="3">
    <source>
        <dbReference type="ARBA" id="ARBA00022749"/>
    </source>
</evidence>
<dbReference type="EMBL" id="LJCR01003802">
    <property type="protein sequence ID" value="KPV42483.1"/>
    <property type="molecule type" value="Genomic_DNA"/>
</dbReference>
<keyword evidence="5" id="KW-0067">ATP-binding</keyword>
<dbReference type="GO" id="GO:0005524">
    <property type="term" value="F:ATP binding"/>
    <property type="evidence" value="ECO:0007669"/>
    <property type="project" value="UniProtKB-KW"/>
</dbReference>
<evidence type="ECO:0000256" key="4">
    <source>
        <dbReference type="ARBA" id="ARBA00022755"/>
    </source>
</evidence>
<feature type="non-terminal residue" evidence="8">
    <location>
        <position position="108"/>
    </location>
</feature>
<feature type="domain" description="Glutamine amidotransferase" evidence="7">
    <location>
        <begin position="8"/>
        <end position="100"/>
    </location>
</feature>
<dbReference type="PANTHER" id="PTHR11922:SF2">
    <property type="entry name" value="GMP SYNTHASE [GLUTAMINE-HYDROLYZING]"/>
    <property type="match status" value="1"/>
</dbReference>
<dbReference type="SUPFAM" id="SSF52317">
    <property type="entry name" value="Class I glutamine amidotransferase-like"/>
    <property type="match status" value="1"/>
</dbReference>
<evidence type="ECO:0000256" key="6">
    <source>
        <dbReference type="ARBA" id="ARBA00031356"/>
    </source>
</evidence>
<evidence type="ECO:0000313" key="9">
    <source>
        <dbReference type="Proteomes" id="UP000050509"/>
    </source>
</evidence>
<dbReference type="GO" id="GO:0003921">
    <property type="term" value="F:GMP synthase activity"/>
    <property type="evidence" value="ECO:0007669"/>
    <property type="project" value="TreeGrafter"/>
</dbReference>
<evidence type="ECO:0000256" key="5">
    <source>
        <dbReference type="ARBA" id="ARBA00022840"/>
    </source>
</evidence>
<organism evidence="8 9">
    <name type="scientific">Kouleothrix aurantiaca</name>
    <dbReference type="NCBI Taxonomy" id="186479"/>
    <lineage>
        <taxon>Bacteria</taxon>
        <taxon>Bacillati</taxon>
        <taxon>Chloroflexota</taxon>
        <taxon>Chloroflexia</taxon>
        <taxon>Chloroflexales</taxon>
        <taxon>Roseiflexineae</taxon>
        <taxon>Roseiflexaceae</taxon>
        <taxon>Kouleothrix</taxon>
    </lineage>
</organism>
<sequence length="108" mass="11518">MTQVSVPVLDFGGQTAQLLVRRVRELGVYSELLPHDASEADVRRLNPQGIILSGGPASVYEPDAPQMPSWLLSANLPVLGVCYGMQLQSYALGGQVAPPAEREFGPAT</sequence>
<gene>
    <name evidence="8" type="primary">guaA</name>
    <name evidence="8" type="ORF">SE17_44455</name>
</gene>
<keyword evidence="4" id="KW-0658">Purine biosynthesis</keyword>
<evidence type="ECO:0000313" key="8">
    <source>
        <dbReference type="EMBL" id="KPV42483.1"/>
    </source>
</evidence>
<keyword evidence="9" id="KW-1185">Reference proteome</keyword>
<keyword evidence="1 8" id="KW-0436">Ligase</keyword>
<dbReference type="PANTHER" id="PTHR11922">
    <property type="entry name" value="GMP SYNTHASE-RELATED"/>
    <property type="match status" value="1"/>
</dbReference>
<dbReference type="Gene3D" id="3.40.50.880">
    <property type="match status" value="1"/>
</dbReference>
<dbReference type="InterPro" id="IPR017926">
    <property type="entry name" value="GATASE"/>
</dbReference>
<name>A0A0P9CSA3_9CHLR</name>
<proteinExistence type="predicted"/>
<protein>
    <recommendedName>
        <fullName evidence="6">Glutamine amidotransferase</fullName>
    </recommendedName>
</protein>
<dbReference type="Pfam" id="PF00117">
    <property type="entry name" value="GATase"/>
    <property type="match status" value="1"/>
</dbReference>
<dbReference type="PRINTS" id="PR00099">
    <property type="entry name" value="CPSGATASE"/>
</dbReference>
<dbReference type="InterPro" id="IPR029062">
    <property type="entry name" value="Class_I_gatase-like"/>
</dbReference>
<evidence type="ECO:0000256" key="1">
    <source>
        <dbReference type="ARBA" id="ARBA00022598"/>
    </source>
</evidence>
<dbReference type="AlphaFoldDB" id="A0A0P9CSA3"/>
<comment type="caution">
    <text evidence="8">The sequence shown here is derived from an EMBL/GenBank/DDBJ whole genome shotgun (WGS) entry which is preliminary data.</text>
</comment>
<evidence type="ECO:0000256" key="2">
    <source>
        <dbReference type="ARBA" id="ARBA00022741"/>
    </source>
</evidence>